<dbReference type="OrthoDB" id="9782128at2"/>
<feature type="active site" description="Proton donor/acceptor" evidence="1">
    <location>
        <position position="85"/>
    </location>
</feature>
<dbReference type="SMART" id="SM00855">
    <property type="entry name" value="PGAM"/>
    <property type="match status" value="1"/>
</dbReference>
<dbReference type="GO" id="GO:0016791">
    <property type="term" value="F:phosphatase activity"/>
    <property type="evidence" value="ECO:0007669"/>
    <property type="project" value="TreeGrafter"/>
</dbReference>
<protein>
    <submittedName>
        <fullName evidence="3">Probable phosphoglycerate mutase</fullName>
    </submittedName>
</protein>
<name>A0A1I1FAS0_9LACO</name>
<dbReference type="EMBL" id="FOLI01000002">
    <property type="protein sequence ID" value="SFB96371.1"/>
    <property type="molecule type" value="Genomic_DNA"/>
</dbReference>
<evidence type="ECO:0000256" key="1">
    <source>
        <dbReference type="PIRSR" id="PIRSR613078-1"/>
    </source>
</evidence>
<keyword evidence="4" id="KW-1185">Reference proteome</keyword>
<dbReference type="AlphaFoldDB" id="A0A1I1FAS0"/>
<dbReference type="InterPro" id="IPR029033">
    <property type="entry name" value="His_PPase_superfam"/>
</dbReference>
<evidence type="ECO:0000256" key="2">
    <source>
        <dbReference type="PIRSR" id="PIRSR613078-2"/>
    </source>
</evidence>
<dbReference type="GO" id="GO:0005737">
    <property type="term" value="C:cytoplasm"/>
    <property type="evidence" value="ECO:0007669"/>
    <property type="project" value="TreeGrafter"/>
</dbReference>
<dbReference type="CDD" id="cd07067">
    <property type="entry name" value="HP_PGM_like"/>
    <property type="match status" value="1"/>
</dbReference>
<dbReference type="PANTHER" id="PTHR48100:SF1">
    <property type="entry name" value="HISTIDINE PHOSPHATASE FAMILY PROTEIN-RELATED"/>
    <property type="match status" value="1"/>
</dbReference>
<feature type="binding site" evidence="2">
    <location>
        <begin position="8"/>
        <end position="15"/>
    </location>
    <ligand>
        <name>substrate</name>
    </ligand>
</feature>
<organism evidence="3 4">
    <name type="scientific">Fructobacillus durionis</name>
    <dbReference type="NCBI Taxonomy" id="283737"/>
    <lineage>
        <taxon>Bacteria</taxon>
        <taxon>Bacillati</taxon>
        <taxon>Bacillota</taxon>
        <taxon>Bacilli</taxon>
        <taxon>Lactobacillales</taxon>
        <taxon>Lactobacillaceae</taxon>
        <taxon>Fructobacillus</taxon>
    </lineage>
</organism>
<dbReference type="InterPro" id="IPR050275">
    <property type="entry name" value="PGM_Phosphatase"/>
</dbReference>
<dbReference type="RefSeq" id="WP_091502177.1">
    <property type="nucleotide sequence ID" value="NZ_FOLI01000002.1"/>
</dbReference>
<feature type="active site" description="Tele-phosphohistidine intermediate" evidence="1">
    <location>
        <position position="9"/>
    </location>
</feature>
<feature type="binding site" evidence="2">
    <location>
        <position position="96"/>
    </location>
    <ligand>
        <name>substrate</name>
    </ligand>
</feature>
<reference evidence="3 4" key="1">
    <citation type="submission" date="2016-10" db="EMBL/GenBank/DDBJ databases">
        <authorList>
            <person name="de Groot N.N."/>
        </authorList>
    </citation>
    <scope>NUCLEOTIDE SEQUENCE [LARGE SCALE GENOMIC DNA]</scope>
    <source>
        <strain evidence="3 4">DSM 19113</strain>
    </source>
</reference>
<sequence>MTTFYFVRHGQTEWNLEKRFQGAHGDSPLLKTSFEDMDKVAAFLKEKGISRAFSSPLPRAQKTAETIVDKLPKRPKLSLHSNIVEVGLGDWEGQKKEDVARDYPEAYDTYRNHLEKFEGEGFNGEGYTRAVRRFRRFIEQVAVDYPDESVLVVAHGLILTFGMSNLLDVKREDIRSKLGGLSNTSTTTIQTNDGKDFQLVEWNQTDYLDKAQDASTTI</sequence>
<dbReference type="Gene3D" id="3.40.50.1240">
    <property type="entry name" value="Phosphoglycerate mutase-like"/>
    <property type="match status" value="1"/>
</dbReference>
<dbReference type="Proteomes" id="UP000199376">
    <property type="component" value="Unassembled WGS sequence"/>
</dbReference>
<dbReference type="STRING" id="283737.SAMN05660453_0736"/>
<dbReference type="InterPro" id="IPR013078">
    <property type="entry name" value="His_Pase_superF_clade-1"/>
</dbReference>
<evidence type="ECO:0000313" key="4">
    <source>
        <dbReference type="Proteomes" id="UP000199376"/>
    </source>
</evidence>
<proteinExistence type="predicted"/>
<evidence type="ECO:0000313" key="3">
    <source>
        <dbReference type="EMBL" id="SFB96371.1"/>
    </source>
</evidence>
<dbReference type="SUPFAM" id="SSF53254">
    <property type="entry name" value="Phosphoglycerate mutase-like"/>
    <property type="match status" value="1"/>
</dbReference>
<accession>A0A1I1FAS0</accession>
<gene>
    <name evidence="3" type="ORF">SAMN05660453_0736</name>
</gene>
<dbReference type="PANTHER" id="PTHR48100">
    <property type="entry name" value="BROAD-SPECIFICITY PHOSPHATASE YOR283W-RELATED"/>
    <property type="match status" value="1"/>
</dbReference>
<feature type="binding site" evidence="2">
    <location>
        <position position="59"/>
    </location>
    <ligand>
        <name>substrate</name>
    </ligand>
</feature>
<dbReference type="Pfam" id="PF00300">
    <property type="entry name" value="His_Phos_1"/>
    <property type="match status" value="1"/>
</dbReference>